<evidence type="ECO:0000256" key="2">
    <source>
        <dbReference type="SAM" id="SignalP"/>
    </source>
</evidence>
<dbReference type="AlphaFoldDB" id="A0A8S1LKZ6"/>
<proteinExistence type="predicted"/>
<feature type="signal peptide" evidence="2">
    <location>
        <begin position="1"/>
        <end position="16"/>
    </location>
</feature>
<accession>A0A8S1LKZ6</accession>
<dbReference type="OrthoDB" id="301373at2759"/>
<feature type="region of interest" description="Disordered" evidence="1">
    <location>
        <begin position="85"/>
        <end position="116"/>
    </location>
</feature>
<evidence type="ECO:0000256" key="1">
    <source>
        <dbReference type="SAM" id="MobiDB-lite"/>
    </source>
</evidence>
<organism evidence="3 4">
    <name type="scientific">Paramecium sonneborni</name>
    <dbReference type="NCBI Taxonomy" id="65129"/>
    <lineage>
        <taxon>Eukaryota</taxon>
        <taxon>Sar</taxon>
        <taxon>Alveolata</taxon>
        <taxon>Ciliophora</taxon>
        <taxon>Intramacronucleata</taxon>
        <taxon>Oligohymenophorea</taxon>
        <taxon>Peniculida</taxon>
        <taxon>Parameciidae</taxon>
        <taxon>Paramecium</taxon>
    </lineage>
</organism>
<reference evidence="3" key="1">
    <citation type="submission" date="2021-01" db="EMBL/GenBank/DDBJ databases">
        <authorList>
            <consortium name="Genoscope - CEA"/>
            <person name="William W."/>
        </authorList>
    </citation>
    <scope>NUCLEOTIDE SEQUENCE</scope>
</reference>
<sequence length="116" mass="14041">MRFRVILIVMMVLVYGYNKKDTCQNIQKFTYDEWDAKLMCPNPLAPILESQNIPKAKCNRFKPNFDSPNRRLNVQDVEELRQKMKQKQEGNLKFDHDQQYKQFKEQQNKKQQKDDL</sequence>
<dbReference type="Proteomes" id="UP000692954">
    <property type="component" value="Unassembled WGS sequence"/>
</dbReference>
<keyword evidence="2" id="KW-0732">Signal</keyword>
<comment type="caution">
    <text evidence="3">The sequence shown here is derived from an EMBL/GenBank/DDBJ whole genome shotgun (WGS) entry which is preliminary data.</text>
</comment>
<evidence type="ECO:0000313" key="4">
    <source>
        <dbReference type="Proteomes" id="UP000692954"/>
    </source>
</evidence>
<evidence type="ECO:0000313" key="3">
    <source>
        <dbReference type="EMBL" id="CAD8063414.1"/>
    </source>
</evidence>
<protein>
    <submittedName>
        <fullName evidence="3">Uncharacterized protein</fullName>
    </submittedName>
</protein>
<name>A0A8S1LKZ6_9CILI</name>
<keyword evidence="4" id="KW-1185">Reference proteome</keyword>
<feature type="chain" id="PRO_5035726285" evidence="2">
    <location>
        <begin position="17"/>
        <end position="116"/>
    </location>
</feature>
<dbReference type="EMBL" id="CAJJDN010000017">
    <property type="protein sequence ID" value="CAD8063414.1"/>
    <property type="molecule type" value="Genomic_DNA"/>
</dbReference>
<gene>
    <name evidence="3" type="ORF">PSON_ATCC_30995.1.T0170397</name>
</gene>